<dbReference type="AlphaFoldDB" id="A0A0F9EQP4"/>
<protein>
    <submittedName>
        <fullName evidence="1">Uncharacterized protein</fullName>
    </submittedName>
</protein>
<proteinExistence type="predicted"/>
<accession>A0A0F9EQP4</accession>
<gene>
    <name evidence="1" type="ORF">LCGC14_2337800</name>
</gene>
<reference evidence="1" key="1">
    <citation type="journal article" date="2015" name="Nature">
        <title>Complex archaea that bridge the gap between prokaryotes and eukaryotes.</title>
        <authorList>
            <person name="Spang A."/>
            <person name="Saw J.H."/>
            <person name="Jorgensen S.L."/>
            <person name="Zaremba-Niedzwiedzka K."/>
            <person name="Martijn J."/>
            <person name="Lind A.E."/>
            <person name="van Eijk R."/>
            <person name="Schleper C."/>
            <person name="Guy L."/>
            <person name="Ettema T.J."/>
        </authorList>
    </citation>
    <scope>NUCLEOTIDE SEQUENCE</scope>
</reference>
<organism evidence="1">
    <name type="scientific">marine sediment metagenome</name>
    <dbReference type="NCBI Taxonomy" id="412755"/>
    <lineage>
        <taxon>unclassified sequences</taxon>
        <taxon>metagenomes</taxon>
        <taxon>ecological metagenomes</taxon>
    </lineage>
</organism>
<evidence type="ECO:0000313" key="1">
    <source>
        <dbReference type="EMBL" id="KKL47215.1"/>
    </source>
</evidence>
<sequence length="76" mass="8747">MKAIAKHDCFVTLYINLNSISLNRAFVRKGDVIEAEVHEKKELKGIIAETLGIFTVTFKRDGYYIPTFSKDFNFTE</sequence>
<comment type="caution">
    <text evidence="1">The sequence shown here is derived from an EMBL/GenBank/DDBJ whole genome shotgun (WGS) entry which is preliminary data.</text>
</comment>
<name>A0A0F9EQP4_9ZZZZ</name>
<dbReference type="EMBL" id="LAZR01033746">
    <property type="protein sequence ID" value="KKL47215.1"/>
    <property type="molecule type" value="Genomic_DNA"/>
</dbReference>